<evidence type="ECO:0000313" key="2">
    <source>
        <dbReference type="Proteomes" id="UP000305539"/>
    </source>
</evidence>
<dbReference type="OrthoDB" id="9807356at2"/>
<protein>
    <recommendedName>
        <fullName evidence="3">Glycosyltransferase family 9 protein</fullName>
    </recommendedName>
</protein>
<dbReference type="Proteomes" id="UP000305539">
    <property type="component" value="Unassembled WGS sequence"/>
</dbReference>
<dbReference type="InterPro" id="IPR002201">
    <property type="entry name" value="Glyco_trans_9"/>
</dbReference>
<organism evidence="1 2">
    <name type="scientific">Trinickia terrae</name>
    <dbReference type="NCBI Taxonomy" id="2571161"/>
    <lineage>
        <taxon>Bacteria</taxon>
        <taxon>Pseudomonadati</taxon>
        <taxon>Pseudomonadota</taxon>
        <taxon>Betaproteobacteria</taxon>
        <taxon>Burkholderiales</taxon>
        <taxon>Burkholderiaceae</taxon>
        <taxon>Trinickia</taxon>
    </lineage>
</organism>
<dbReference type="SUPFAM" id="SSF53756">
    <property type="entry name" value="UDP-Glycosyltransferase/glycogen phosphorylase"/>
    <property type="match status" value="1"/>
</dbReference>
<reference evidence="1 2" key="1">
    <citation type="submission" date="2019-04" db="EMBL/GenBank/DDBJ databases">
        <title>Trinickia sp. 7GSK02, isolated from subtropical forest soil.</title>
        <authorList>
            <person name="Gao Z.-H."/>
            <person name="Qiu L.-H."/>
        </authorList>
    </citation>
    <scope>NUCLEOTIDE SEQUENCE [LARGE SCALE GENOMIC DNA]</scope>
    <source>
        <strain evidence="1 2">7GSK02</strain>
    </source>
</reference>
<proteinExistence type="predicted"/>
<evidence type="ECO:0000313" key="1">
    <source>
        <dbReference type="EMBL" id="TKC87275.1"/>
    </source>
</evidence>
<dbReference type="EMBL" id="SWJE01000009">
    <property type="protein sequence ID" value="TKC87275.1"/>
    <property type="molecule type" value="Genomic_DNA"/>
</dbReference>
<evidence type="ECO:0008006" key="3">
    <source>
        <dbReference type="Google" id="ProtNLM"/>
    </source>
</evidence>
<gene>
    <name evidence="1" type="ORF">FAZ69_18250</name>
</gene>
<keyword evidence="2" id="KW-1185">Reference proteome</keyword>
<name>A0A4U1I2B5_9BURK</name>
<accession>A0A4U1I2B5</accession>
<sequence length="296" mass="33454">MLPTAYYFPPNVTKIGDNLLTWDIAHEASQRCRELIYFASRTVAGVLGRFGVSNIAFREIETEEAAFRVAHSLRAHHPVIDLQQLNSWFDWPQQRHLFDDPIHERATRAWDDPVSVARWGKARFADIFREMLGFPDEQLPRRRLRVEQASDRPLLLFPHACTDIQQLGHWRAIAEFATGRVRTTVVGLPAVRDLARWPSDVELLVALPGEQLVDLIAGANLCIGGATGLTHLAAELERPTLFLWRHDDRDVFAPVRGNTAAHLDVAGFNEERIIAAVSGLMSEIWQPYFKSAGLHS</sequence>
<comment type="caution">
    <text evidence="1">The sequence shown here is derived from an EMBL/GenBank/DDBJ whole genome shotgun (WGS) entry which is preliminary data.</text>
</comment>
<dbReference type="GO" id="GO:0016757">
    <property type="term" value="F:glycosyltransferase activity"/>
    <property type="evidence" value="ECO:0007669"/>
    <property type="project" value="InterPro"/>
</dbReference>
<dbReference type="Gene3D" id="3.40.50.2000">
    <property type="entry name" value="Glycogen Phosphorylase B"/>
    <property type="match status" value="1"/>
</dbReference>
<dbReference type="Pfam" id="PF01075">
    <property type="entry name" value="Glyco_transf_9"/>
    <property type="match status" value="1"/>
</dbReference>
<dbReference type="AlphaFoldDB" id="A0A4U1I2B5"/>